<protein>
    <submittedName>
        <fullName evidence="1">Uncharacterized protein</fullName>
    </submittedName>
</protein>
<dbReference type="AlphaFoldDB" id="A0A434A025"/>
<keyword evidence="2" id="KW-1185">Reference proteome</keyword>
<organism evidence="1 2">
    <name type="scientific">Flavobacterium cupreum</name>
    <dbReference type="NCBI Taxonomy" id="2133766"/>
    <lineage>
        <taxon>Bacteria</taxon>
        <taxon>Pseudomonadati</taxon>
        <taxon>Bacteroidota</taxon>
        <taxon>Flavobacteriia</taxon>
        <taxon>Flavobacteriales</taxon>
        <taxon>Flavobacteriaceae</taxon>
        <taxon>Flavobacterium</taxon>
    </lineage>
</organism>
<comment type="caution">
    <text evidence="1">The sequence shown here is derived from an EMBL/GenBank/DDBJ whole genome shotgun (WGS) entry which is preliminary data.</text>
</comment>
<dbReference type="RefSeq" id="WP_127340956.1">
    <property type="nucleotide sequence ID" value="NZ_QWDM01000033.1"/>
</dbReference>
<sequence length="186" mass="20218">MRNQELTSATATLKAKATAGIPRIGNVALSDKTLYLSVAIKGQGGTVDIIDVNTKREVGITNLDGNKLNSGRDYVIDGVRVLVDSASKADIKTGVWVPANGTNLDPAFLNAEFRLKQEGYVLIDMPISDLSGEGDLHNLFRSISTSPLLRSNLEFEMEIEYPKGVPVDNVTAHNVRFEFRATQAKL</sequence>
<evidence type="ECO:0000313" key="2">
    <source>
        <dbReference type="Proteomes" id="UP000288102"/>
    </source>
</evidence>
<reference evidence="2" key="1">
    <citation type="journal article" date="2019" name="Syst. Appl. Microbiol.">
        <title>Flavobacterium circumlabens sp. nov. and Flavobacterium cupreum sp. nov., two psychrotrophic species isolated from Antarctic environmental samples.</title>
        <authorList>
            <person name="Kralova S."/>
            <person name="Busse H.-J."/>
            <person name="Svec P."/>
            <person name="Maslanova I."/>
            <person name="Stankova E."/>
            <person name="Bartak M."/>
            <person name="Sedlacek I."/>
        </authorList>
    </citation>
    <scope>NUCLEOTIDE SEQUENCE [LARGE SCALE GENOMIC DNA]</scope>
    <source>
        <strain evidence="2">CCM 8825</strain>
    </source>
</reference>
<gene>
    <name evidence="1" type="ORF">D0817_24795</name>
</gene>
<accession>A0A434A025</accession>
<proteinExistence type="predicted"/>
<dbReference type="EMBL" id="QWDM01000033">
    <property type="protein sequence ID" value="RUT67724.1"/>
    <property type="molecule type" value="Genomic_DNA"/>
</dbReference>
<name>A0A434A025_9FLAO</name>
<evidence type="ECO:0000313" key="1">
    <source>
        <dbReference type="EMBL" id="RUT67724.1"/>
    </source>
</evidence>
<dbReference type="OrthoDB" id="1189337at2"/>
<dbReference type="Proteomes" id="UP000288102">
    <property type="component" value="Unassembled WGS sequence"/>
</dbReference>